<feature type="domain" description="DUF6852" evidence="2">
    <location>
        <begin position="52"/>
        <end position="120"/>
    </location>
</feature>
<dbReference type="InterPro" id="IPR049280">
    <property type="entry name" value="DUF6852"/>
</dbReference>
<evidence type="ECO:0000259" key="2">
    <source>
        <dbReference type="Pfam" id="PF21186"/>
    </source>
</evidence>
<reference evidence="3" key="1">
    <citation type="journal article" date="2014" name="Int. J. Syst. Evol. Microbiol.">
        <title>Complete genome sequence of Corynebacterium casei LMG S-19264T (=DSM 44701T), isolated from a smear-ripened cheese.</title>
        <authorList>
            <consortium name="US DOE Joint Genome Institute (JGI-PGF)"/>
            <person name="Walter F."/>
            <person name="Albersmeier A."/>
            <person name="Kalinowski J."/>
            <person name="Ruckert C."/>
        </authorList>
    </citation>
    <scope>NUCLEOTIDE SEQUENCE</scope>
    <source>
        <strain evidence="3">NBRC 108769</strain>
    </source>
</reference>
<feature type="domain" description="DUF5606" evidence="1">
    <location>
        <begin position="3"/>
        <end position="49"/>
    </location>
</feature>
<name>A0AA37SNJ6_9BACT</name>
<accession>A0AA37SNJ6</accession>
<evidence type="ECO:0000313" key="4">
    <source>
        <dbReference type="Proteomes" id="UP001156666"/>
    </source>
</evidence>
<protein>
    <recommendedName>
        <fullName evidence="5">DUF5606 domain-containing protein</fullName>
    </recommendedName>
</protein>
<dbReference type="InterPro" id="IPR041218">
    <property type="entry name" value="DUF5606"/>
</dbReference>
<dbReference type="Gene3D" id="1.10.10.1650">
    <property type="match status" value="1"/>
</dbReference>
<dbReference type="Pfam" id="PF18347">
    <property type="entry name" value="DUF5606"/>
    <property type="match status" value="1"/>
</dbReference>
<sequence>MNLEKYVAVSGMPGIFKLVSTRNNGLLVADMDTEKTKFYTMRKHQFTPLGSVAIYTYGDAVAIGDVFKAMHDQQAENPILEPNAPAPQLFDYFDKILPDFDRDRVFISDIKKVIKWYNFLDKRNALDFSGKDAKSEEE</sequence>
<dbReference type="Proteomes" id="UP001156666">
    <property type="component" value="Unassembled WGS sequence"/>
</dbReference>
<dbReference type="InterPro" id="IPR049281">
    <property type="entry name" value="BVU_3817-like_C_sf"/>
</dbReference>
<gene>
    <name evidence="3" type="ORF">GCM10007940_26680</name>
</gene>
<reference evidence="3" key="2">
    <citation type="submission" date="2023-01" db="EMBL/GenBank/DDBJ databases">
        <title>Draft genome sequence of Portibacter lacus strain NBRC 108769.</title>
        <authorList>
            <person name="Sun Q."/>
            <person name="Mori K."/>
        </authorList>
    </citation>
    <scope>NUCLEOTIDE SEQUENCE</scope>
    <source>
        <strain evidence="3">NBRC 108769</strain>
    </source>
</reference>
<dbReference type="RefSeq" id="WP_235291728.1">
    <property type="nucleotide sequence ID" value="NZ_BSOH01000014.1"/>
</dbReference>
<keyword evidence="4" id="KW-1185">Reference proteome</keyword>
<comment type="caution">
    <text evidence="3">The sequence shown here is derived from an EMBL/GenBank/DDBJ whole genome shotgun (WGS) entry which is preliminary data.</text>
</comment>
<evidence type="ECO:0000259" key="1">
    <source>
        <dbReference type="Pfam" id="PF18347"/>
    </source>
</evidence>
<dbReference type="EMBL" id="BSOH01000014">
    <property type="protein sequence ID" value="GLR18053.1"/>
    <property type="molecule type" value="Genomic_DNA"/>
</dbReference>
<dbReference type="Gene3D" id="2.30.30.730">
    <property type="match status" value="1"/>
</dbReference>
<evidence type="ECO:0000313" key="3">
    <source>
        <dbReference type="EMBL" id="GLR18053.1"/>
    </source>
</evidence>
<evidence type="ECO:0008006" key="5">
    <source>
        <dbReference type="Google" id="ProtNLM"/>
    </source>
</evidence>
<organism evidence="3 4">
    <name type="scientific">Portibacter lacus</name>
    <dbReference type="NCBI Taxonomy" id="1099794"/>
    <lineage>
        <taxon>Bacteria</taxon>
        <taxon>Pseudomonadati</taxon>
        <taxon>Bacteroidota</taxon>
        <taxon>Saprospiria</taxon>
        <taxon>Saprospirales</taxon>
        <taxon>Haliscomenobacteraceae</taxon>
        <taxon>Portibacter</taxon>
    </lineage>
</organism>
<dbReference type="AlphaFoldDB" id="A0AA37SNJ6"/>
<dbReference type="Pfam" id="PF21186">
    <property type="entry name" value="DUF6852"/>
    <property type="match status" value="1"/>
</dbReference>
<proteinExistence type="predicted"/>
<dbReference type="InterPro" id="IPR049282">
    <property type="entry name" value="BVU_3817_N_sf"/>
</dbReference>